<dbReference type="Gene3D" id="3.40.50.720">
    <property type="entry name" value="NAD(P)-binding Rossmann-like Domain"/>
    <property type="match status" value="1"/>
</dbReference>
<dbReference type="PANTHER" id="PTHR43377:SF6">
    <property type="entry name" value="GFO_IDH_MOCA-LIKE OXIDOREDUCTASE N-TERMINAL DOMAIN-CONTAINING PROTEIN"/>
    <property type="match status" value="1"/>
</dbReference>
<dbReference type="GO" id="GO:0000166">
    <property type="term" value="F:nucleotide binding"/>
    <property type="evidence" value="ECO:0007669"/>
    <property type="project" value="InterPro"/>
</dbReference>
<dbReference type="PANTHER" id="PTHR43377">
    <property type="entry name" value="BILIVERDIN REDUCTASE A"/>
    <property type="match status" value="1"/>
</dbReference>
<accession>A0A328VFV8</accession>
<organism evidence="3 4">
    <name type="scientific">Thermogemmatispora tikiterensis</name>
    <dbReference type="NCBI Taxonomy" id="1825093"/>
    <lineage>
        <taxon>Bacteria</taxon>
        <taxon>Bacillati</taxon>
        <taxon>Chloroflexota</taxon>
        <taxon>Ktedonobacteria</taxon>
        <taxon>Thermogemmatisporales</taxon>
        <taxon>Thermogemmatisporaceae</taxon>
        <taxon>Thermogemmatispora</taxon>
    </lineage>
</organism>
<dbReference type="OrthoDB" id="9783105at2"/>
<protein>
    <submittedName>
        <fullName evidence="3">Oxidoreductase</fullName>
    </submittedName>
</protein>
<dbReference type="AlphaFoldDB" id="A0A328VFV8"/>
<reference evidence="3 4" key="1">
    <citation type="submission" date="2016-08" db="EMBL/GenBank/DDBJ databases">
        <title>Analysis of Carbohydrate Active Enzymes in Thermogemmatispora T81 Reveals Carbohydrate Degradation Ability.</title>
        <authorList>
            <person name="Tomazini A."/>
            <person name="Lal S."/>
            <person name="Stott M."/>
            <person name="Henrissat B."/>
            <person name="Polikarpov I."/>
            <person name="Sparling R."/>
            <person name="Levin D.B."/>
        </authorList>
    </citation>
    <scope>NUCLEOTIDE SEQUENCE [LARGE SCALE GENOMIC DNA]</scope>
    <source>
        <strain evidence="3 4">T81</strain>
    </source>
</reference>
<dbReference type="EMBL" id="MCIF01000002">
    <property type="protein sequence ID" value="RAQ94952.1"/>
    <property type="molecule type" value="Genomic_DNA"/>
</dbReference>
<comment type="caution">
    <text evidence="3">The sequence shown here is derived from an EMBL/GenBank/DDBJ whole genome shotgun (WGS) entry which is preliminary data.</text>
</comment>
<evidence type="ECO:0000259" key="1">
    <source>
        <dbReference type="Pfam" id="PF01408"/>
    </source>
</evidence>
<sequence>METLRFAIIGWGYWGPRLARNLESLPYASVTLIADSNPACQFSPALRHHPRARFTTSVEEVYRSDVDAVVVATPVSTHYTFARAALQHDKHVLVEKPLTASVIEAEELVHLAQERQRILMVGHTFEYSPAVNELRKLIRNNDLGRIYCFEAIRVNLGLFRQDTNVIWDLAPHDISILLYLLNEKPAGVRVQAHAHIQPRIPDIAHLDLTFASGMTAHIHVSWLHPCKIRRVTVIGDQRMAVYDDTNPAEMLKIYNKGADVHADPIVSYRNGEITIPHIDWVEPLRLECEDFAEAIRTGRQPRANGLVGLEVVRILAAAQQELEHQTRQPLTVVSPAS</sequence>
<dbReference type="InterPro" id="IPR055170">
    <property type="entry name" value="GFO_IDH_MocA-like_dom"/>
</dbReference>
<dbReference type="InterPro" id="IPR036291">
    <property type="entry name" value="NAD(P)-bd_dom_sf"/>
</dbReference>
<dbReference type="RefSeq" id="WP_112427277.1">
    <property type="nucleotide sequence ID" value="NZ_MCIF01000002.1"/>
</dbReference>
<dbReference type="InterPro" id="IPR000683">
    <property type="entry name" value="Gfo/Idh/MocA-like_OxRdtase_N"/>
</dbReference>
<dbReference type="Pfam" id="PF22725">
    <property type="entry name" value="GFO_IDH_MocA_C3"/>
    <property type="match status" value="1"/>
</dbReference>
<dbReference type="SUPFAM" id="SSF51735">
    <property type="entry name" value="NAD(P)-binding Rossmann-fold domains"/>
    <property type="match status" value="1"/>
</dbReference>
<feature type="domain" description="Gfo/Idh/MocA-like oxidoreductase N-terminal" evidence="1">
    <location>
        <begin position="4"/>
        <end position="123"/>
    </location>
</feature>
<evidence type="ECO:0000313" key="4">
    <source>
        <dbReference type="Proteomes" id="UP000248706"/>
    </source>
</evidence>
<dbReference type="SUPFAM" id="SSF55347">
    <property type="entry name" value="Glyceraldehyde-3-phosphate dehydrogenase-like, C-terminal domain"/>
    <property type="match status" value="1"/>
</dbReference>
<name>A0A328VFV8_9CHLR</name>
<evidence type="ECO:0000259" key="2">
    <source>
        <dbReference type="Pfam" id="PF22725"/>
    </source>
</evidence>
<keyword evidence="4" id="KW-1185">Reference proteome</keyword>
<feature type="domain" description="GFO/IDH/MocA-like oxidoreductase" evidence="2">
    <location>
        <begin position="132"/>
        <end position="239"/>
    </location>
</feature>
<evidence type="ECO:0000313" key="3">
    <source>
        <dbReference type="EMBL" id="RAQ94952.1"/>
    </source>
</evidence>
<dbReference type="Pfam" id="PF01408">
    <property type="entry name" value="GFO_IDH_MocA"/>
    <property type="match status" value="1"/>
</dbReference>
<gene>
    <name evidence="3" type="ORF">A4R35_05350</name>
</gene>
<dbReference type="InterPro" id="IPR051450">
    <property type="entry name" value="Gfo/Idh/MocA_Oxidoreductases"/>
</dbReference>
<proteinExistence type="predicted"/>
<dbReference type="Gene3D" id="3.30.360.10">
    <property type="entry name" value="Dihydrodipicolinate Reductase, domain 2"/>
    <property type="match status" value="1"/>
</dbReference>
<dbReference type="Proteomes" id="UP000248706">
    <property type="component" value="Unassembled WGS sequence"/>
</dbReference>